<name>A0A4S4KZ07_9APHY</name>
<evidence type="ECO:0000313" key="6">
    <source>
        <dbReference type="Proteomes" id="UP000309038"/>
    </source>
</evidence>
<feature type="region of interest" description="Disordered" evidence="3">
    <location>
        <begin position="1267"/>
        <end position="1290"/>
    </location>
</feature>
<proteinExistence type="predicted"/>
<feature type="region of interest" description="Disordered" evidence="3">
    <location>
        <begin position="939"/>
        <end position="1037"/>
    </location>
</feature>
<feature type="region of interest" description="Disordered" evidence="3">
    <location>
        <begin position="268"/>
        <end position="289"/>
    </location>
</feature>
<feature type="region of interest" description="Disordered" evidence="3">
    <location>
        <begin position="824"/>
        <end position="850"/>
    </location>
</feature>
<evidence type="ECO:0000256" key="3">
    <source>
        <dbReference type="SAM" id="MobiDB-lite"/>
    </source>
</evidence>
<dbReference type="InterPro" id="IPR027409">
    <property type="entry name" value="GroEL-like_apical_dom_sf"/>
</dbReference>
<feature type="compositionally biased region" description="Basic and acidic residues" evidence="3">
    <location>
        <begin position="1109"/>
        <end position="1118"/>
    </location>
</feature>
<keyword evidence="2" id="KW-0418">Kinase</keyword>
<dbReference type="SMART" id="SM00330">
    <property type="entry name" value="PIPKc"/>
    <property type="match status" value="1"/>
</dbReference>
<dbReference type="Proteomes" id="UP000309038">
    <property type="component" value="Unassembled WGS sequence"/>
</dbReference>
<dbReference type="GO" id="GO:0000285">
    <property type="term" value="F:1-phosphatidylinositol-3-phosphate 5-kinase activity"/>
    <property type="evidence" value="ECO:0007669"/>
    <property type="project" value="UniProtKB-EC"/>
</dbReference>
<reference evidence="5 6" key="1">
    <citation type="submission" date="2019-02" db="EMBL/GenBank/DDBJ databases">
        <title>Genome sequencing of the rare red list fungi Phlebia centrifuga.</title>
        <authorList>
            <person name="Buettner E."/>
            <person name="Kellner H."/>
        </authorList>
    </citation>
    <scope>NUCLEOTIDE SEQUENCE [LARGE SCALE GENOMIC DNA]</scope>
    <source>
        <strain evidence="5 6">DSM 108282</strain>
    </source>
</reference>
<dbReference type="EMBL" id="SGPJ01000007">
    <property type="protein sequence ID" value="THH02350.1"/>
    <property type="molecule type" value="Genomic_DNA"/>
</dbReference>
<keyword evidence="2" id="KW-0808">Transferase</keyword>
<feature type="compositionally biased region" description="Acidic residues" evidence="3">
    <location>
        <begin position="1130"/>
        <end position="1142"/>
    </location>
</feature>
<comment type="caution">
    <text evidence="5">The sequence shown here is derived from an EMBL/GenBank/DDBJ whole genome shotgun (WGS) entry which is preliminary data.</text>
</comment>
<dbReference type="GO" id="GO:0005524">
    <property type="term" value="F:ATP binding"/>
    <property type="evidence" value="ECO:0007669"/>
    <property type="project" value="UniProtKB-UniRule"/>
</dbReference>
<dbReference type="Gene3D" id="3.30.810.10">
    <property type="entry name" value="2-Layer Sandwich"/>
    <property type="match status" value="1"/>
</dbReference>
<accession>A0A4S4KZ07</accession>
<evidence type="ECO:0000313" key="5">
    <source>
        <dbReference type="EMBL" id="THH02350.1"/>
    </source>
</evidence>
<feature type="compositionally biased region" description="Basic and acidic residues" evidence="3">
    <location>
        <begin position="962"/>
        <end position="977"/>
    </location>
</feature>
<protein>
    <recommendedName>
        <fullName evidence="1">1-phosphatidylinositol-3-phosphate 5-kinase</fullName>
        <ecNumber evidence="1">2.7.1.150</ecNumber>
    </recommendedName>
</protein>
<dbReference type="GO" id="GO:0010008">
    <property type="term" value="C:endosome membrane"/>
    <property type="evidence" value="ECO:0007669"/>
    <property type="project" value="TreeGrafter"/>
</dbReference>
<feature type="region of interest" description="Disordered" evidence="3">
    <location>
        <begin position="731"/>
        <end position="795"/>
    </location>
</feature>
<evidence type="ECO:0000256" key="2">
    <source>
        <dbReference type="PROSITE-ProRule" id="PRU00781"/>
    </source>
</evidence>
<dbReference type="Gene3D" id="3.50.7.10">
    <property type="entry name" value="GroEL"/>
    <property type="match status" value="1"/>
</dbReference>
<keyword evidence="2" id="KW-0067">ATP-binding</keyword>
<dbReference type="PANTHER" id="PTHR45748">
    <property type="entry name" value="1-PHOSPHATIDYLINOSITOL 3-PHOSPHATE 5-KINASE-RELATED"/>
    <property type="match status" value="1"/>
</dbReference>
<feature type="compositionally biased region" description="Acidic residues" evidence="3">
    <location>
        <begin position="1085"/>
        <end position="1108"/>
    </location>
</feature>
<dbReference type="GO" id="GO:0046854">
    <property type="term" value="P:phosphatidylinositol phosphate biosynthetic process"/>
    <property type="evidence" value="ECO:0007669"/>
    <property type="project" value="TreeGrafter"/>
</dbReference>
<feature type="domain" description="PIPK" evidence="4">
    <location>
        <begin position="1107"/>
        <end position="1431"/>
    </location>
</feature>
<evidence type="ECO:0000256" key="1">
    <source>
        <dbReference type="ARBA" id="ARBA00012009"/>
    </source>
</evidence>
<dbReference type="EC" id="2.7.1.150" evidence="1"/>
<evidence type="ECO:0000259" key="4">
    <source>
        <dbReference type="PROSITE" id="PS51455"/>
    </source>
</evidence>
<dbReference type="PANTHER" id="PTHR45748:SF7">
    <property type="entry name" value="1-PHOSPHATIDYLINOSITOL 3-PHOSPHATE 5-KINASE-RELATED"/>
    <property type="match status" value="1"/>
</dbReference>
<feature type="compositionally biased region" description="Low complexity" evidence="3">
    <location>
        <begin position="734"/>
        <end position="745"/>
    </location>
</feature>
<sequence>MLTTENIPNVKEWEETLLRLALRIARELTFTAHPHREGADMDVRRYVKIKKVPGGAPSDSEYVDGAVITKNVAHKSMLRTQRNPRVMLVTFPLEFHRIEGQYVHFGQILMQEKDYLGNLASRIAALRPHVVLVENSPSAQILLSTTSRDTPGRISIFTEGEDLLGEEAEQKRLSRRIEESLEPYEKTFISVSATLRFPPPYPIRRMKELDDELVRVKREWEDDLVRREEKSTFTHQQEETVTEVATPVVAVPSSINTDDLAAQIESLPIPQLPGTPTPGATTPSEQSGYFDIGHNLSSSSLLTPAFVTSPAMRTPSEESPIQPKTMDDIALESRLSYVQWQHAEQCRIWEWYLRKNKDDFDAEKYQCISLWEFTLPIAEYGLHRACFPPQLNYITFYGDNDCTLGQFIEKSVRDTLVKFLDPKAVCEGKGCGQPISRHCKVYVHHETRLFVAVEQWDGQITDYSSGFYAPASAETIVTWSACRLCGSATPFIPVSEEMQRYSFAKFLELHFYPADVQLVQGAGCQHNIYKDHIRYFAYQGMTVRFQADPVVLHEIVYPPMRIRVRPETQLEIKNRDFERLHHRNHVWYSGLIDDLKLINIDAATGDEATDAILTAHINTLILRAEWEKDDVARYINKIYSDSPPTDTLALNQLRAKRQDLIVAWQLDFDRLPKPRITQLADRNGRRMSSAFGTVRAMWPRRFDFEYPYTASANISEAEDYSMPTMRRVTGDSFASASEASETESTGGPEQELAPPPETQPGSFVEKQGIAGPTGISPKSDPGSDSTVAAPYGEEQSTIPARVSPFTLTGCFLQLTHYKTKEISLDSEQEDAETARPSKLQSRLPRRAAHPPSVAELVKRYQEYLPPLGVEELAKTAMSPAVPVSEGEQDAAAIPYPRTRMRSKTRQLLSKRPSMSDFEQSYAANIAPKYLTHARRAVGQPSIPSRIPGPAMMTESRQMSRRPSPDKRPSMSKMHTDISMRAGRSSPPPSGRLQPSGAFGTKGRGKSVTRPATKEDKARAPRQATVRRPTGTGSKVSNIAKHFERITRDNERANRRYAVIRGRRARPVATARAKVEILDSITDAIKDEEESDGSDSSEADDEGGDEDENDARRNKEPKILTESPQAMESSTEAESECQTEGELEPATLVAVPKDDQLQRPHSPTGSQPSLSIPPSPALPPISSVAASPPVELELGGTGSERISILKTLAGFWPQQPQPSRLADMDDPMADPEHIFRDSSMVVRTDEPTSIIALALNSPQYRDMLAKSRAEKRQAREPKLTDGGEAFMPDDKSVAESTSTWGVVNVDSIDGADPTEELRVPSSKLPWAISAHMAPFYLREHSKRILRGALYNDSKFLADINVMDYSLVVGVDSVRNELVVGIVDYIRTYTWDKKLESWVKDSAFLGGANKGEPTIIGPRQYRQRFLSAMERYFPLVPDRWMKQHDAPEEEGNNLLDLWPDW</sequence>
<keyword evidence="6" id="KW-1185">Reference proteome</keyword>
<dbReference type="Pfam" id="PF00118">
    <property type="entry name" value="Cpn60_TCP1"/>
    <property type="match status" value="1"/>
</dbReference>
<organism evidence="5 6">
    <name type="scientific">Hermanssonia centrifuga</name>
    <dbReference type="NCBI Taxonomy" id="98765"/>
    <lineage>
        <taxon>Eukaryota</taxon>
        <taxon>Fungi</taxon>
        <taxon>Dikarya</taxon>
        <taxon>Basidiomycota</taxon>
        <taxon>Agaricomycotina</taxon>
        <taxon>Agaricomycetes</taxon>
        <taxon>Polyporales</taxon>
        <taxon>Meruliaceae</taxon>
        <taxon>Hermanssonia</taxon>
    </lineage>
</organism>
<dbReference type="GO" id="GO:0000329">
    <property type="term" value="C:fungal-type vacuole membrane"/>
    <property type="evidence" value="ECO:0007669"/>
    <property type="project" value="TreeGrafter"/>
</dbReference>
<feature type="region of interest" description="Disordered" evidence="3">
    <location>
        <begin position="1082"/>
        <end position="1183"/>
    </location>
</feature>
<feature type="compositionally biased region" description="Basic and acidic residues" evidence="3">
    <location>
        <begin position="1267"/>
        <end position="1280"/>
    </location>
</feature>
<dbReference type="SUPFAM" id="SSF52029">
    <property type="entry name" value="GroEL apical domain-like"/>
    <property type="match status" value="1"/>
</dbReference>
<keyword evidence="2" id="KW-0547">Nucleotide-binding</keyword>
<dbReference type="InterPro" id="IPR027483">
    <property type="entry name" value="PInositol-4-P-4/5-kinase_C_sf"/>
</dbReference>
<dbReference type="SUPFAM" id="SSF56104">
    <property type="entry name" value="SAICAR synthase-like"/>
    <property type="match status" value="1"/>
</dbReference>
<gene>
    <name evidence="5" type="ORF">EW026_g502</name>
</gene>
<dbReference type="PROSITE" id="PS51455">
    <property type="entry name" value="PIPK"/>
    <property type="match status" value="1"/>
</dbReference>
<dbReference type="InterPro" id="IPR002423">
    <property type="entry name" value="Cpn60/GroEL/TCP-1"/>
</dbReference>
<dbReference type="InterPro" id="IPR002498">
    <property type="entry name" value="PInositol-4-P-4/5-kinase_core"/>
</dbReference>